<sequence length="234" mass="24719">MEGVAHRAPRIKFCGITRLDDAHAAADAGAWALGLILWPGSKRACDPAEGARIAAQLRRRTEIAGVFVNQPLDDIAALADTIGLSLVQLHGDEGPSFCAEVARRTGAKVIKAAAVRGRADITAIQAFRTDFHLLDTHREGLRGGTGETFDWSLLSSRYSKVPLILSGGLDPANVTEAIETVRPWAVDVASGVESAPGVKDHDALLAFAAAVKATDEQPPVRAVPPRPDARGVAR</sequence>
<evidence type="ECO:0000256" key="5">
    <source>
        <dbReference type="ARBA" id="ARBA00022605"/>
    </source>
</evidence>
<reference evidence="12 13" key="1">
    <citation type="journal article" date="2018" name="J. Microbiol.">
        <title>Baekduia soli gen. nov., sp. nov., a novel bacterium isolated from the soil of Baekdu Mountain and proposal of a novel family name, Baekduiaceae fam. nov.</title>
        <authorList>
            <person name="An D.S."/>
            <person name="Siddiqi M.Z."/>
            <person name="Kim K.H."/>
            <person name="Yu H.S."/>
            <person name="Im W.T."/>
        </authorList>
    </citation>
    <scope>NUCLEOTIDE SEQUENCE [LARGE SCALE GENOMIC DNA]</scope>
    <source>
        <strain evidence="12 13">BR7-21</strain>
    </source>
</reference>
<dbReference type="InterPro" id="IPR011060">
    <property type="entry name" value="RibuloseP-bd_barrel"/>
</dbReference>
<dbReference type="PANTHER" id="PTHR42894">
    <property type="entry name" value="N-(5'-PHOSPHORIBOSYL)ANTHRANILATE ISOMERASE"/>
    <property type="match status" value="1"/>
</dbReference>
<keyword evidence="5 9" id="KW-0028">Amino-acid biosynthesis</keyword>
<protein>
    <recommendedName>
        <fullName evidence="4 9">N-(5'-phosphoribosyl)anthranilate isomerase</fullName>
        <shortName evidence="9">PRAI</shortName>
        <ecNumber evidence="3 9">5.3.1.24</ecNumber>
    </recommendedName>
</protein>
<comment type="catalytic activity">
    <reaction evidence="1 9">
        <text>N-(5-phospho-beta-D-ribosyl)anthranilate = 1-(2-carboxyphenylamino)-1-deoxy-D-ribulose 5-phosphate</text>
        <dbReference type="Rhea" id="RHEA:21540"/>
        <dbReference type="ChEBI" id="CHEBI:18277"/>
        <dbReference type="ChEBI" id="CHEBI:58613"/>
        <dbReference type="EC" id="5.3.1.24"/>
    </reaction>
</comment>
<comment type="similarity">
    <text evidence="9">Belongs to the TrpF family.</text>
</comment>
<keyword evidence="7 9" id="KW-0057">Aromatic amino acid biosynthesis</keyword>
<proteinExistence type="inferred from homology"/>
<dbReference type="EMBL" id="CP042430">
    <property type="protein sequence ID" value="QEC49618.1"/>
    <property type="molecule type" value="Genomic_DNA"/>
</dbReference>
<dbReference type="NCBIfam" id="NF002298">
    <property type="entry name" value="PRK01222.1-4"/>
    <property type="match status" value="1"/>
</dbReference>
<dbReference type="UniPathway" id="UPA00035">
    <property type="reaction ID" value="UER00042"/>
</dbReference>
<dbReference type="HAMAP" id="MF_00135">
    <property type="entry name" value="PRAI"/>
    <property type="match status" value="1"/>
</dbReference>
<keyword evidence="8 9" id="KW-0413">Isomerase</keyword>
<dbReference type="SUPFAM" id="SSF51366">
    <property type="entry name" value="Ribulose-phoshate binding barrel"/>
    <property type="match status" value="1"/>
</dbReference>
<organism evidence="12 13">
    <name type="scientific">Baekduia soli</name>
    <dbReference type="NCBI Taxonomy" id="496014"/>
    <lineage>
        <taxon>Bacteria</taxon>
        <taxon>Bacillati</taxon>
        <taxon>Actinomycetota</taxon>
        <taxon>Thermoleophilia</taxon>
        <taxon>Solirubrobacterales</taxon>
        <taxon>Baekduiaceae</taxon>
        <taxon>Baekduia</taxon>
    </lineage>
</organism>
<gene>
    <name evidence="9" type="primary">trpF</name>
    <name evidence="12" type="ORF">FSW04_19940</name>
</gene>
<dbReference type="InterPro" id="IPR001240">
    <property type="entry name" value="PRAI_dom"/>
</dbReference>
<dbReference type="Pfam" id="PF00697">
    <property type="entry name" value="PRAI"/>
    <property type="match status" value="1"/>
</dbReference>
<name>A0A5B8U9Y0_9ACTN</name>
<evidence type="ECO:0000256" key="4">
    <source>
        <dbReference type="ARBA" id="ARBA00022272"/>
    </source>
</evidence>
<keyword evidence="13" id="KW-1185">Reference proteome</keyword>
<evidence type="ECO:0000256" key="9">
    <source>
        <dbReference type="HAMAP-Rule" id="MF_00135"/>
    </source>
</evidence>
<comment type="pathway">
    <text evidence="2 9">Amino-acid biosynthesis; L-tryptophan biosynthesis; L-tryptophan from chorismate: step 3/5.</text>
</comment>
<accession>A0A5B8U9Y0</accession>
<evidence type="ECO:0000256" key="6">
    <source>
        <dbReference type="ARBA" id="ARBA00022822"/>
    </source>
</evidence>
<dbReference type="GO" id="GO:0004640">
    <property type="term" value="F:phosphoribosylanthranilate isomerase activity"/>
    <property type="evidence" value="ECO:0007669"/>
    <property type="project" value="UniProtKB-UniRule"/>
</dbReference>
<dbReference type="GO" id="GO:0000162">
    <property type="term" value="P:L-tryptophan biosynthetic process"/>
    <property type="evidence" value="ECO:0007669"/>
    <property type="project" value="UniProtKB-UniRule"/>
</dbReference>
<dbReference type="KEGG" id="bsol:FSW04_19940"/>
<dbReference type="InterPro" id="IPR013785">
    <property type="entry name" value="Aldolase_TIM"/>
</dbReference>
<dbReference type="PANTHER" id="PTHR42894:SF1">
    <property type="entry name" value="N-(5'-PHOSPHORIBOSYL)ANTHRANILATE ISOMERASE"/>
    <property type="match status" value="1"/>
</dbReference>
<dbReference type="Proteomes" id="UP000321805">
    <property type="component" value="Chromosome"/>
</dbReference>
<evidence type="ECO:0000313" key="13">
    <source>
        <dbReference type="Proteomes" id="UP000321805"/>
    </source>
</evidence>
<dbReference type="Gene3D" id="3.20.20.70">
    <property type="entry name" value="Aldolase class I"/>
    <property type="match status" value="1"/>
</dbReference>
<keyword evidence="6 9" id="KW-0822">Tryptophan biosynthesis</keyword>
<feature type="domain" description="N-(5'phosphoribosyl) anthranilate isomerase (PRAI)" evidence="11">
    <location>
        <begin position="12"/>
        <end position="207"/>
    </location>
</feature>
<dbReference type="OrthoDB" id="3243379at2"/>
<dbReference type="CDD" id="cd00405">
    <property type="entry name" value="PRAI"/>
    <property type="match status" value="1"/>
</dbReference>
<dbReference type="AlphaFoldDB" id="A0A5B8U9Y0"/>
<evidence type="ECO:0000256" key="8">
    <source>
        <dbReference type="ARBA" id="ARBA00023235"/>
    </source>
</evidence>
<feature type="region of interest" description="Disordered" evidence="10">
    <location>
        <begin position="214"/>
        <end position="234"/>
    </location>
</feature>
<evidence type="ECO:0000256" key="3">
    <source>
        <dbReference type="ARBA" id="ARBA00012572"/>
    </source>
</evidence>
<evidence type="ECO:0000256" key="10">
    <source>
        <dbReference type="SAM" id="MobiDB-lite"/>
    </source>
</evidence>
<evidence type="ECO:0000259" key="11">
    <source>
        <dbReference type="Pfam" id="PF00697"/>
    </source>
</evidence>
<dbReference type="InterPro" id="IPR044643">
    <property type="entry name" value="TrpF_fam"/>
</dbReference>
<evidence type="ECO:0000256" key="1">
    <source>
        <dbReference type="ARBA" id="ARBA00001164"/>
    </source>
</evidence>
<dbReference type="EC" id="5.3.1.24" evidence="3 9"/>
<evidence type="ECO:0000256" key="7">
    <source>
        <dbReference type="ARBA" id="ARBA00023141"/>
    </source>
</evidence>
<evidence type="ECO:0000256" key="2">
    <source>
        <dbReference type="ARBA" id="ARBA00004664"/>
    </source>
</evidence>
<evidence type="ECO:0000313" key="12">
    <source>
        <dbReference type="EMBL" id="QEC49618.1"/>
    </source>
</evidence>